<evidence type="ECO:0000259" key="2">
    <source>
        <dbReference type="PROSITE" id="PS51671"/>
    </source>
</evidence>
<gene>
    <name evidence="3" type="ORF">Ga0061065_107158</name>
</gene>
<dbReference type="EMBL" id="CYHG01000007">
    <property type="protein sequence ID" value="CUB04584.1"/>
    <property type="molecule type" value="Genomic_DNA"/>
</dbReference>
<dbReference type="InterPro" id="IPR002912">
    <property type="entry name" value="ACT_dom"/>
</dbReference>
<name>A0A0K6INB5_9GAMM</name>
<feature type="domain" description="ACT" evidence="2">
    <location>
        <begin position="90"/>
        <end position="168"/>
    </location>
</feature>
<dbReference type="RefSeq" id="WP_055463525.1">
    <property type="nucleotide sequence ID" value="NZ_CYHG01000007.1"/>
</dbReference>
<dbReference type="AlphaFoldDB" id="A0A0K6INB5"/>
<dbReference type="InterPro" id="IPR050990">
    <property type="entry name" value="UPF0237/GcvR_regulator"/>
</dbReference>
<sequence>MTQHLVLTVIGDDRPGLVEALSHVIAEHQASWSESRMAHLADKFAGIVTVEVPKDNETSLIKALQELSSVGLKVSVEVANKHVASGEVVVLSVMGNDRTGIIREVSKTLSMLGANVVDLNSYCEPAPMSSEMLFKAELEVLLPSDCSLEALEKAIEAISSDLVVELAD</sequence>
<dbReference type="Gene3D" id="3.30.70.260">
    <property type="match status" value="2"/>
</dbReference>
<dbReference type="PANTHER" id="PTHR34875:SF6">
    <property type="entry name" value="UPF0237 PROTEIN MJ1558"/>
    <property type="match status" value="1"/>
</dbReference>
<dbReference type="GO" id="GO:0005737">
    <property type="term" value="C:cytoplasm"/>
    <property type="evidence" value="ECO:0007669"/>
    <property type="project" value="UniProtKB-SubCell"/>
</dbReference>
<dbReference type="SUPFAM" id="SSF55021">
    <property type="entry name" value="ACT-like"/>
    <property type="match status" value="2"/>
</dbReference>
<evidence type="ECO:0000313" key="4">
    <source>
        <dbReference type="Proteomes" id="UP000182769"/>
    </source>
</evidence>
<keyword evidence="4" id="KW-1185">Reference proteome</keyword>
<keyword evidence="1" id="KW-0678">Repressor</keyword>
<dbReference type="PANTHER" id="PTHR34875">
    <property type="entry name" value="UPF0237 PROTEIN MJ1558"/>
    <property type="match status" value="1"/>
</dbReference>
<organism evidence="3 4">
    <name type="scientific">Marinomonas fungiae</name>
    <dbReference type="NCBI Taxonomy" id="1137284"/>
    <lineage>
        <taxon>Bacteria</taxon>
        <taxon>Pseudomonadati</taxon>
        <taxon>Pseudomonadota</taxon>
        <taxon>Gammaproteobacteria</taxon>
        <taxon>Oceanospirillales</taxon>
        <taxon>Oceanospirillaceae</taxon>
        <taxon>Marinomonas</taxon>
    </lineage>
</organism>
<comment type="subcellular location">
    <subcellularLocation>
        <location evidence="1">Cytoplasm</location>
    </subcellularLocation>
</comment>
<dbReference type="PIRSF" id="PIRSF028103">
    <property type="entry name" value="GcvR"/>
    <property type="match status" value="1"/>
</dbReference>
<feature type="domain" description="ACT" evidence="2">
    <location>
        <begin position="6"/>
        <end position="81"/>
    </location>
</feature>
<keyword evidence="1" id="KW-0804">Transcription</keyword>
<dbReference type="GO" id="GO:0006355">
    <property type="term" value="P:regulation of DNA-templated transcription"/>
    <property type="evidence" value="ECO:0007669"/>
    <property type="project" value="UniProtKB-UniRule"/>
</dbReference>
<dbReference type="PROSITE" id="PS51671">
    <property type="entry name" value="ACT"/>
    <property type="match status" value="2"/>
</dbReference>
<reference evidence="4" key="1">
    <citation type="submission" date="2015-08" db="EMBL/GenBank/DDBJ databases">
        <authorList>
            <person name="Varghese N."/>
        </authorList>
    </citation>
    <scope>NUCLEOTIDE SEQUENCE [LARGE SCALE GENOMIC DNA]</scope>
    <source>
        <strain evidence="4">JCM 18476</strain>
    </source>
</reference>
<keyword evidence="1" id="KW-0963">Cytoplasm</keyword>
<dbReference type="InterPro" id="IPR045865">
    <property type="entry name" value="ACT-like_dom_sf"/>
</dbReference>
<accession>A0A0K6INB5</accession>
<evidence type="ECO:0000313" key="3">
    <source>
        <dbReference type="EMBL" id="CUB04584.1"/>
    </source>
</evidence>
<evidence type="ECO:0000256" key="1">
    <source>
        <dbReference type="PIRNR" id="PIRNR028103"/>
    </source>
</evidence>
<dbReference type="CDD" id="cd04869">
    <property type="entry name" value="ACT_GcvR_2"/>
    <property type="match status" value="1"/>
</dbReference>
<dbReference type="Proteomes" id="UP000182769">
    <property type="component" value="Unassembled WGS sequence"/>
</dbReference>
<dbReference type="InterPro" id="IPR016867">
    <property type="entry name" value="GcvR"/>
</dbReference>
<proteinExistence type="predicted"/>
<dbReference type="Pfam" id="PF13740">
    <property type="entry name" value="ACT_6"/>
    <property type="match status" value="1"/>
</dbReference>
<protein>
    <recommendedName>
        <fullName evidence="1">Glycine cleavage system transcriptional repressor</fullName>
    </recommendedName>
</protein>
<dbReference type="OrthoDB" id="12860at2"/>
<dbReference type="STRING" id="1137284.GCA_001418205_02454"/>